<dbReference type="Gene3D" id="3.40.50.720">
    <property type="entry name" value="NAD(P)-binding Rossmann-like Domain"/>
    <property type="match status" value="1"/>
</dbReference>
<dbReference type="SUPFAM" id="SSF51735">
    <property type="entry name" value="NAD(P)-binding Rossmann-fold domains"/>
    <property type="match status" value="1"/>
</dbReference>
<evidence type="ECO:0000313" key="4">
    <source>
        <dbReference type="EMBL" id="PIB02574.1"/>
    </source>
</evidence>
<keyword evidence="2" id="KW-0521">NADP</keyword>
<gene>
    <name evidence="4" type="ORF">CB0940_01164</name>
    <name evidence="5" type="ORF">RHO25_001200</name>
</gene>
<sequence>MVGPLRGVALITGAASGIGQGTAIAFARAGCKKILLGDINEAGVREVADQVRLESSDVDVDISYVDVSDETSVQTFVDRCVARFGRLDYGCNIAGIVPPRTPTIDVDVDVFDRVIAVNLYGTFLCHRAEIRQMLKQDPLEQGGHGRGSIVSVSSMAGINASPGVSPYASTKHAIIGLVKTDAADYGQHGIRVNAVCPGFTDTKALRDMSTAEQRTALAGSVALKRLGQAVDVGNAIAFLCSEDASYVHGTAYVVDGGASIYRQG</sequence>
<dbReference type="EMBL" id="CP134184">
    <property type="protein sequence ID" value="WPA96593.1"/>
    <property type="molecule type" value="Genomic_DNA"/>
</dbReference>
<dbReference type="CDD" id="cd05233">
    <property type="entry name" value="SDR_c"/>
    <property type="match status" value="1"/>
</dbReference>
<evidence type="ECO:0000313" key="6">
    <source>
        <dbReference type="Proteomes" id="UP000230605"/>
    </source>
</evidence>
<dbReference type="GO" id="GO:0016491">
    <property type="term" value="F:oxidoreductase activity"/>
    <property type="evidence" value="ECO:0007669"/>
    <property type="project" value="UniProtKB-KW"/>
</dbReference>
<evidence type="ECO:0000256" key="2">
    <source>
        <dbReference type="ARBA" id="ARBA00022857"/>
    </source>
</evidence>
<name>A0A2G5IDH3_CERBT</name>
<dbReference type="AlphaFoldDB" id="A0A2G5IDH3"/>
<organism evidence="4 6">
    <name type="scientific">Cercospora beticola</name>
    <name type="common">Sugarbeet leaf spot fungus</name>
    <dbReference type="NCBI Taxonomy" id="122368"/>
    <lineage>
        <taxon>Eukaryota</taxon>
        <taxon>Fungi</taxon>
        <taxon>Dikarya</taxon>
        <taxon>Ascomycota</taxon>
        <taxon>Pezizomycotina</taxon>
        <taxon>Dothideomycetes</taxon>
        <taxon>Dothideomycetidae</taxon>
        <taxon>Mycosphaerellales</taxon>
        <taxon>Mycosphaerellaceae</taxon>
        <taxon>Cercospora</taxon>
    </lineage>
</organism>
<comment type="similarity">
    <text evidence="1">Belongs to the short-chain dehydrogenases/reductases (SDR) family.</text>
</comment>
<dbReference type="InterPro" id="IPR036291">
    <property type="entry name" value="NAD(P)-bd_dom_sf"/>
</dbReference>
<dbReference type="PRINTS" id="PR00081">
    <property type="entry name" value="GDHRDH"/>
</dbReference>
<dbReference type="Proteomes" id="UP001302367">
    <property type="component" value="Chromosome 1"/>
</dbReference>
<dbReference type="Proteomes" id="UP000230605">
    <property type="component" value="Chromosome 1"/>
</dbReference>
<dbReference type="OrthoDB" id="5840532at2759"/>
<accession>A0A2G5IDH3</accession>
<dbReference type="FunFam" id="3.40.50.720:FF:000084">
    <property type="entry name" value="Short-chain dehydrogenase reductase"/>
    <property type="match status" value="1"/>
</dbReference>
<reference evidence="4 6" key="1">
    <citation type="submission" date="2015-10" db="EMBL/GenBank/DDBJ databases">
        <title>The cercosporin biosynthetic gene cluster was horizontally transferred to several fungal lineages and shown to be expanded in Cercospora beticola based on microsynteny with recipient genomes.</title>
        <authorList>
            <person name="De Jonge R."/>
            <person name="Ebert M.K."/>
            <person name="Suttle J.C."/>
            <person name="Jurick Ii W.M."/>
            <person name="Secor G.A."/>
            <person name="Thomma B.P."/>
            <person name="Van De Peer Y."/>
            <person name="Bolton M.D."/>
        </authorList>
    </citation>
    <scope>NUCLEOTIDE SEQUENCE [LARGE SCALE GENOMIC DNA]</scope>
    <source>
        <strain evidence="4 6">09-40</strain>
    </source>
</reference>
<keyword evidence="7" id="KW-1185">Reference proteome</keyword>
<dbReference type="EMBL" id="LKMD01000100">
    <property type="protein sequence ID" value="PIB02574.1"/>
    <property type="molecule type" value="Genomic_DNA"/>
</dbReference>
<dbReference type="InterPro" id="IPR002347">
    <property type="entry name" value="SDR_fam"/>
</dbReference>
<dbReference type="PANTHER" id="PTHR24321">
    <property type="entry name" value="DEHYDROGENASES, SHORT CHAIN"/>
    <property type="match status" value="1"/>
</dbReference>
<protein>
    <submittedName>
        <fullName evidence="4">Levodione reductase</fullName>
    </submittedName>
</protein>
<reference evidence="5 7" key="2">
    <citation type="submission" date="2023-09" db="EMBL/GenBank/DDBJ databases">
        <title>Complete-Gapless Cercospora beticola genome.</title>
        <authorList>
            <person name="Wyatt N.A."/>
            <person name="Spanner R.E."/>
            <person name="Bolton M.D."/>
        </authorList>
    </citation>
    <scope>NUCLEOTIDE SEQUENCE [LARGE SCALE GENOMIC DNA]</scope>
    <source>
        <strain evidence="5">Cb09-40</strain>
    </source>
</reference>
<evidence type="ECO:0000256" key="1">
    <source>
        <dbReference type="ARBA" id="ARBA00006484"/>
    </source>
</evidence>
<evidence type="ECO:0000313" key="5">
    <source>
        <dbReference type="EMBL" id="WPA96593.1"/>
    </source>
</evidence>
<evidence type="ECO:0000313" key="7">
    <source>
        <dbReference type="Proteomes" id="UP001302367"/>
    </source>
</evidence>
<proteinExistence type="inferred from homology"/>
<dbReference type="Pfam" id="PF13561">
    <property type="entry name" value="adh_short_C2"/>
    <property type="match status" value="1"/>
</dbReference>
<keyword evidence="3" id="KW-0560">Oxidoreductase</keyword>
<evidence type="ECO:0000256" key="3">
    <source>
        <dbReference type="ARBA" id="ARBA00023002"/>
    </source>
</evidence>
<dbReference type="PANTHER" id="PTHR24321:SF12">
    <property type="entry name" value="SHORT-CHAIN DEHYDROGENASE_REDUCTASE FAMILY, PUTATIVE (AFU_ORTHOLOGUE AFUA_5G14340)-RELATED"/>
    <property type="match status" value="1"/>
</dbReference>